<dbReference type="OrthoDB" id="422736at2759"/>
<gene>
    <name evidence="2" type="ORF">K458DRAFT_412951</name>
</gene>
<dbReference type="Proteomes" id="UP000799291">
    <property type="component" value="Unassembled WGS sequence"/>
</dbReference>
<evidence type="ECO:0000256" key="1">
    <source>
        <dbReference type="SAM" id="MobiDB-lite"/>
    </source>
</evidence>
<accession>A0A6G1JI57</accession>
<name>A0A6G1JI57_9PLEO</name>
<dbReference type="PANTHER" id="PTHR36587">
    <property type="entry name" value="EXPRESSION SITE-ASSOCIATED GENE 3 (ESAG3)-LIKE PROTEIN"/>
    <property type="match status" value="1"/>
</dbReference>
<feature type="region of interest" description="Disordered" evidence="1">
    <location>
        <begin position="506"/>
        <end position="601"/>
    </location>
</feature>
<feature type="compositionally biased region" description="Basic residues" evidence="1">
    <location>
        <begin position="589"/>
        <end position="601"/>
    </location>
</feature>
<reference evidence="2" key="1">
    <citation type="journal article" date="2020" name="Stud. Mycol.">
        <title>101 Dothideomycetes genomes: a test case for predicting lifestyles and emergence of pathogens.</title>
        <authorList>
            <person name="Haridas S."/>
            <person name="Albert R."/>
            <person name="Binder M."/>
            <person name="Bloem J."/>
            <person name="Labutti K."/>
            <person name="Salamov A."/>
            <person name="Andreopoulos B."/>
            <person name="Baker S."/>
            <person name="Barry K."/>
            <person name="Bills G."/>
            <person name="Bluhm B."/>
            <person name="Cannon C."/>
            <person name="Castanera R."/>
            <person name="Culley D."/>
            <person name="Daum C."/>
            <person name="Ezra D."/>
            <person name="Gonzalez J."/>
            <person name="Henrissat B."/>
            <person name="Kuo A."/>
            <person name="Liang C."/>
            <person name="Lipzen A."/>
            <person name="Lutzoni F."/>
            <person name="Magnuson J."/>
            <person name="Mondo S."/>
            <person name="Nolan M."/>
            <person name="Ohm R."/>
            <person name="Pangilinan J."/>
            <person name="Park H.-J."/>
            <person name="Ramirez L."/>
            <person name="Alfaro M."/>
            <person name="Sun H."/>
            <person name="Tritt A."/>
            <person name="Yoshinaga Y."/>
            <person name="Zwiers L.-H."/>
            <person name="Turgeon B."/>
            <person name="Goodwin S."/>
            <person name="Spatafora J."/>
            <person name="Crous P."/>
            <person name="Grigoriev I."/>
        </authorList>
    </citation>
    <scope>NUCLEOTIDE SEQUENCE</scope>
    <source>
        <strain evidence="2">CBS 122367</strain>
    </source>
</reference>
<evidence type="ECO:0000313" key="3">
    <source>
        <dbReference type="Proteomes" id="UP000799291"/>
    </source>
</evidence>
<evidence type="ECO:0000313" key="2">
    <source>
        <dbReference type="EMBL" id="KAF2690128.1"/>
    </source>
</evidence>
<organism evidence="2 3">
    <name type="scientific">Lentithecium fluviatile CBS 122367</name>
    <dbReference type="NCBI Taxonomy" id="1168545"/>
    <lineage>
        <taxon>Eukaryota</taxon>
        <taxon>Fungi</taxon>
        <taxon>Dikarya</taxon>
        <taxon>Ascomycota</taxon>
        <taxon>Pezizomycotina</taxon>
        <taxon>Dothideomycetes</taxon>
        <taxon>Pleosporomycetidae</taxon>
        <taxon>Pleosporales</taxon>
        <taxon>Massarineae</taxon>
        <taxon>Lentitheciaceae</taxon>
        <taxon>Lentithecium</taxon>
    </lineage>
</organism>
<dbReference type="EMBL" id="MU005571">
    <property type="protein sequence ID" value="KAF2690128.1"/>
    <property type="molecule type" value="Genomic_DNA"/>
</dbReference>
<keyword evidence="3" id="KW-1185">Reference proteome</keyword>
<sequence length="601" mass="69160">MTLELENGEIDLVPAHLTKATPNFHLLMPALDEDDEFCRTTLSAMILNYPPPTIINFYDQLDTLAEGGKAHLEGILNYLKDGKMVNEEDLVLIVDGRDTWFQLPSDVFIRQYQNVLEDANKRLASRYRSNFTQTIVFGALKTCEGEDLACKYFPQSMLPGDIYGKGTGKVVENTPASYLNADMVMGPVGDLRALYEAAIKVFEEKKSQQATVQSVMATLFGEQQMARQAQRKRVMKRIFNETVKGGRQHEFKIGLDYTHTLFQPLTHCATGELVPLIHDNSTDLSHSHHHGTPTPPLIIPSALQQAKLPFWTPDFAAHNPSPNEKPAYIDKLEINIQLDSLKPRNTTWEQIKLIQNTYTGAIPATFHVNNRPASQIFHHSKRATHKRPSTKDISWKSLWYAGYERALLRKYFRNPQSPVGYHTAAIGGDRLWDLRGGRGGVWTEKEGLWLPWGEVDGVCGSVRQMRRVFGDERGVWLHELDDGKGEAQRQDEERELKERILEKEREAKETREKEEKERLEQEQWEEDANRNLINEQKIKEGAQRLKEEGEEAENVKQEKERKAYEEGQDRLDYEDADEGNDQQRYAEKGRRKYRRQRVWVG</sequence>
<dbReference type="PANTHER" id="PTHR36587:SF2">
    <property type="entry name" value="EXPRESSION SITE-ASSOCIATED GENE 3 (ESAG3)-LIKE PROTEIN"/>
    <property type="match status" value="1"/>
</dbReference>
<proteinExistence type="predicted"/>
<feature type="compositionally biased region" description="Basic and acidic residues" evidence="1">
    <location>
        <begin position="506"/>
        <end position="521"/>
    </location>
</feature>
<feature type="compositionally biased region" description="Basic and acidic residues" evidence="1">
    <location>
        <begin position="536"/>
        <end position="573"/>
    </location>
</feature>
<dbReference type="AlphaFoldDB" id="A0A6G1JI57"/>
<dbReference type="CDD" id="cd22997">
    <property type="entry name" value="GT_LH"/>
    <property type="match status" value="1"/>
</dbReference>
<protein>
    <submittedName>
        <fullName evidence="2">Uncharacterized protein</fullName>
    </submittedName>
</protein>